<keyword evidence="15 20" id="KW-0670">Pyruvate</keyword>
<dbReference type="EC" id="2.7.1.40" evidence="5 16"/>
<evidence type="ECO:0000256" key="3">
    <source>
        <dbReference type="ARBA" id="ARBA00004997"/>
    </source>
</evidence>
<dbReference type="NCBIfam" id="TIGR01064">
    <property type="entry name" value="pyruv_kin"/>
    <property type="match status" value="1"/>
</dbReference>
<comment type="cofactor">
    <cofactor evidence="1">
        <name>Mg(2+)</name>
        <dbReference type="ChEBI" id="CHEBI:18420"/>
    </cofactor>
</comment>
<dbReference type="GO" id="GO:0004743">
    <property type="term" value="F:pyruvate kinase activity"/>
    <property type="evidence" value="ECO:0007669"/>
    <property type="project" value="UniProtKB-UniRule"/>
</dbReference>
<keyword evidence="7 17" id="KW-0808">Transferase</keyword>
<dbReference type="NCBIfam" id="NF004491">
    <property type="entry name" value="PRK05826.1"/>
    <property type="match status" value="1"/>
</dbReference>
<dbReference type="InterPro" id="IPR001697">
    <property type="entry name" value="Pyr_Knase"/>
</dbReference>
<reference evidence="20 21" key="1">
    <citation type="journal article" date="2015" name="Genome Announc.">
        <title>Complete Genome of Geobacter pickeringii G13T, a Metal-Reducing Isolate from Sedimentary Kaolin Deposits.</title>
        <authorList>
            <person name="Badalamenti J.P."/>
            <person name="Bond D.R."/>
        </authorList>
    </citation>
    <scope>NUCLEOTIDE SEQUENCE [LARGE SCALE GENOMIC DNA]</scope>
    <source>
        <strain evidence="20 21">G13</strain>
    </source>
</reference>
<gene>
    <name evidence="20" type="ORF">GPICK_00740</name>
</gene>
<evidence type="ECO:0000256" key="14">
    <source>
        <dbReference type="ARBA" id="ARBA00023152"/>
    </source>
</evidence>
<organism evidence="20 21">
    <name type="scientific">Geobacter pickeringii</name>
    <dbReference type="NCBI Taxonomy" id="345632"/>
    <lineage>
        <taxon>Bacteria</taxon>
        <taxon>Pseudomonadati</taxon>
        <taxon>Thermodesulfobacteriota</taxon>
        <taxon>Desulfuromonadia</taxon>
        <taxon>Geobacterales</taxon>
        <taxon>Geobacteraceae</taxon>
        <taxon>Geobacter</taxon>
    </lineage>
</organism>
<dbReference type="EMBL" id="CP009788">
    <property type="protein sequence ID" value="AJE02099.1"/>
    <property type="molecule type" value="Genomic_DNA"/>
</dbReference>
<evidence type="ECO:0000256" key="8">
    <source>
        <dbReference type="ARBA" id="ARBA00022723"/>
    </source>
</evidence>
<evidence type="ECO:0000259" key="18">
    <source>
        <dbReference type="Pfam" id="PF00224"/>
    </source>
</evidence>
<evidence type="ECO:0000256" key="5">
    <source>
        <dbReference type="ARBA" id="ARBA00012142"/>
    </source>
</evidence>
<dbReference type="InterPro" id="IPR015806">
    <property type="entry name" value="Pyrv_Knase_insert_dom_sf"/>
</dbReference>
<comment type="catalytic activity">
    <reaction evidence="17">
        <text>pyruvate + ATP = phosphoenolpyruvate + ADP + H(+)</text>
        <dbReference type="Rhea" id="RHEA:18157"/>
        <dbReference type="ChEBI" id="CHEBI:15361"/>
        <dbReference type="ChEBI" id="CHEBI:15378"/>
        <dbReference type="ChEBI" id="CHEBI:30616"/>
        <dbReference type="ChEBI" id="CHEBI:58702"/>
        <dbReference type="ChEBI" id="CHEBI:456216"/>
        <dbReference type="EC" id="2.7.1.40"/>
    </reaction>
</comment>
<evidence type="ECO:0000256" key="17">
    <source>
        <dbReference type="RuleBase" id="RU000504"/>
    </source>
</evidence>
<dbReference type="STRING" id="345632.GPICK_00740"/>
<dbReference type="SUPFAM" id="SSF52935">
    <property type="entry name" value="PK C-terminal domain-like"/>
    <property type="match status" value="1"/>
</dbReference>
<proteinExistence type="inferred from homology"/>
<name>A0A0B5BAW5_9BACT</name>
<dbReference type="GO" id="GO:0030955">
    <property type="term" value="F:potassium ion binding"/>
    <property type="evidence" value="ECO:0007669"/>
    <property type="project" value="UniProtKB-UniRule"/>
</dbReference>
<dbReference type="RefSeq" id="WP_039739633.1">
    <property type="nucleotide sequence ID" value="NZ_CP009788.1"/>
</dbReference>
<keyword evidence="10 17" id="KW-0418">Kinase</keyword>
<dbReference type="InterPro" id="IPR040442">
    <property type="entry name" value="Pyrv_kinase-like_dom_sf"/>
</dbReference>
<dbReference type="InterPro" id="IPR015793">
    <property type="entry name" value="Pyrv_Knase_brl"/>
</dbReference>
<evidence type="ECO:0000256" key="4">
    <source>
        <dbReference type="ARBA" id="ARBA00008663"/>
    </source>
</evidence>
<keyword evidence="21" id="KW-1185">Reference proteome</keyword>
<keyword evidence="8" id="KW-0479">Metal-binding</keyword>
<dbReference type="Proteomes" id="UP000057609">
    <property type="component" value="Chromosome"/>
</dbReference>
<dbReference type="OrthoDB" id="9812123at2"/>
<sequence>MDKSPRKTKIIATVGPVSSSPEMIGKLMEAGVDLFRLNFSHGSNDQRREVIAAIRRLSAQRGKECGILADLQGPKIRTGRMKGGAIQLLKGEGLDITTDEVLGRPGLISTIYQALPHDVKPGSRILMDDGLIELRVQSVEGNRVRCTVVEGGVLKDLKGINLPGVHVSAPSLSEKDLADVDFCLAEGVDYIALSFVRTAEDVEELKRLLFQRESSIPVVAKIEKPEALRNFKSILAVADAVMVARGDLGVEISPEKVPLHQKKIIRDCNEAGKPVITATQMLESMISHARPTRAETSDVANAILDGTDAVMLSGETASGQFPLEAVRTMVKVALDVERYAQVEEGNRPRRHNPSIAEAVAEAACQAATTLGARSIAVMTQSGSTAALISKFRPPLPIIAFTQSVETMRRLALYWGVKPYPIGSMTGTDQQIRAVEATLLTAGYRKGDVVVITMGVPVEARGSTNLMKVHKLGTGEFFEIF</sequence>
<evidence type="ECO:0000256" key="15">
    <source>
        <dbReference type="ARBA" id="ARBA00023317"/>
    </source>
</evidence>
<dbReference type="PRINTS" id="PR01050">
    <property type="entry name" value="PYRUVTKNASE"/>
</dbReference>
<dbReference type="InterPro" id="IPR015795">
    <property type="entry name" value="Pyrv_Knase_C"/>
</dbReference>
<comment type="pathway">
    <text evidence="3 17">Carbohydrate degradation; glycolysis; pyruvate from D-glyceraldehyde 3-phosphate: step 5/5.</text>
</comment>
<evidence type="ECO:0000256" key="12">
    <source>
        <dbReference type="ARBA" id="ARBA00022842"/>
    </source>
</evidence>
<dbReference type="SUPFAM" id="SSF51621">
    <property type="entry name" value="Phosphoenolpyruvate/pyruvate domain"/>
    <property type="match status" value="1"/>
</dbReference>
<dbReference type="NCBIfam" id="NF004978">
    <property type="entry name" value="PRK06354.1"/>
    <property type="match status" value="1"/>
</dbReference>
<keyword evidence="11" id="KW-0067">ATP-binding</keyword>
<dbReference type="HOGENOM" id="CLU_015439_0_2_7"/>
<keyword evidence="14 17" id="KW-0324">Glycolysis</keyword>
<dbReference type="KEGG" id="gpi:GPICK_00740"/>
<dbReference type="AlphaFoldDB" id="A0A0B5BAW5"/>
<dbReference type="InterPro" id="IPR011037">
    <property type="entry name" value="Pyrv_Knase-like_insert_dom_sf"/>
</dbReference>
<dbReference type="Gene3D" id="3.20.20.60">
    <property type="entry name" value="Phosphoenolpyruvate-binding domains"/>
    <property type="match status" value="1"/>
</dbReference>
<keyword evidence="9" id="KW-0547">Nucleotide-binding</keyword>
<evidence type="ECO:0000256" key="2">
    <source>
        <dbReference type="ARBA" id="ARBA00001958"/>
    </source>
</evidence>
<evidence type="ECO:0000256" key="11">
    <source>
        <dbReference type="ARBA" id="ARBA00022840"/>
    </source>
</evidence>
<dbReference type="GO" id="GO:0000287">
    <property type="term" value="F:magnesium ion binding"/>
    <property type="evidence" value="ECO:0007669"/>
    <property type="project" value="UniProtKB-UniRule"/>
</dbReference>
<evidence type="ECO:0000256" key="10">
    <source>
        <dbReference type="ARBA" id="ARBA00022777"/>
    </source>
</evidence>
<feature type="domain" description="Pyruvate kinase C-terminal" evidence="19">
    <location>
        <begin position="357"/>
        <end position="469"/>
    </location>
</feature>
<dbReference type="Gene3D" id="2.40.33.10">
    <property type="entry name" value="PK beta-barrel domain-like"/>
    <property type="match status" value="1"/>
</dbReference>
<dbReference type="Gene3D" id="3.40.1380.20">
    <property type="entry name" value="Pyruvate kinase, C-terminal domain"/>
    <property type="match status" value="1"/>
</dbReference>
<evidence type="ECO:0000256" key="13">
    <source>
        <dbReference type="ARBA" id="ARBA00022958"/>
    </source>
</evidence>
<dbReference type="GO" id="GO:0016301">
    <property type="term" value="F:kinase activity"/>
    <property type="evidence" value="ECO:0007669"/>
    <property type="project" value="UniProtKB-KW"/>
</dbReference>
<evidence type="ECO:0000259" key="19">
    <source>
        <dbReference type="Pfam" id="PF02887"/>
    </source>
</evidence>
<dbReference type="FunFam" id="3.40.1380.20:FF:000009">
    <property type="entry name" value="Pyruvate kinase"/>
    <property type="match status" value="1"/>
</dbReference>
<evidence type="ECO:0000313" key="21">
    <source>
        <dbReference type="Proteomes" id="UP000057609"/>
    </source>
</evidence>
<dbReference type="SUPFAM" id="SSF50800">
    <property type="entry name" value="PK beta-barrel domain-like"/>
    <property type="match status" value="1"/>
</dbReference>
<comment type="similarity">
    <text evidence="4 17">Belongs to the pyruvate kinase family.</text>
</comment>
<dbReference type="Pfam" id="PF00224">
    <property type="entry name" value="PK"/>
    <property type="match status" value="1"/>
</dbReference>
<dbReference type="FunFam" id="3.20.20.60:FF:000025">
    <property type="entry name" value="Pyruvate kinase"/>
    <property type="match status" value="1"/>
</dbReference>
<dbReference type="PROSITE" id="PS00110">
    <property type="entry name" value="PYRUVATE_KINASE"/>
    <property type="match status" value="1"/>
</dbReference>
<dbReference type="PANTHER" id="PTHR11817">
    <property type="entry name" value="PYRUVATE KINASE"/>
    <property type="match status" value="1"/>
</dbReference>
<dbReference type="InterPro" id="IPR036918">
    <property type="entry name" value="Pyrv_Knase_C_sf"/>
</dbReference>
<evidence type="ECO:0000256" key="6">
    <source>
        <dbReference type="ARBA" id="ARBA00018587"/>
    </source>
</evidence>
<keyword evidence="13" id="KW-0630">Potassium</keyword>
<dbReference type="GO" id="GO:0005524">
    <property type="term" value="F:ATP binding"/>
    <property type="evidence" value="ECO:0007669"/>
    <property type="project" value="UniProtKB-KW"/>
</dbReference>
<dbReference type="Pfam" id="PF02887">
    <property type="entry name" value="PK_C"/>
    <property type="match status" value="1"/>
</dbReference>
<dbReference type="InterPro" id="IPR015813">
    <property type="entry name" value="Pyrv/PenolPyrv_kinase-like_dom"/>
</dbReference>
<accession>A0A0B5BAW5</accession>
<evidence type="ECO:0000256" key="9">
    <source>
        <dbReference type="ARBA" id="ARBA00022741"/>
    </source>
</evidence>
<dbReference type="FunFam" id="2.40.33.10:FF:000001">
    <property type="entry name" value="Pyruvate kinase"/>
    <property type="match status" value="1"/>
</dbReference>
<evidence type="ECO:0000256" key="1">
    <source>
        <dbReference type="ARBA" id="ARBA00001946"/>
    </source>
</evidence>
<dbReference type="InterPro" id="IPR018209">
    <property type="entry name" value="Pyrv_Knase_AS"/>
</dbReference>
<evidence type="ECO:0000256" key="7">
    <source>
        <dbReference type="ARBA" id="ARBA00022679"/>
    </source>
</evidence>
<keyword evidence="12 17" id="KW-0460">Magnesium</keyword>
<protein>
    <recommendedName>
        <fullName evidence="6 16">Pyruvate kinase</fullName>
        <ecNumber evidence="5 16">2.7.1.40</ecNumber>
    </recommendedName>
</protein>
<comment type="cofactor">
    <cofactor evidence="2">
        <name>K(+)</name>
        <dbReference type="ChEBI" id="CHEBI:29103"/>
    </cofactor>
</comment>
<evidence type="ECO:0000256" key="16">
    <source>
        <dbReference type="NCBIfam" id="TIGR01064"/>
    </source>
</evidence>
<dbReference type="UniPathway" id="UPA00109">
    <property type="reaction ID" value="UER00188"/>
</dbReference>
<evidence type="ECO:0000313" key="20">
    <source>
        <dbReference type="EMBL" id="AJE02099.1"/>
    </source>
</evidence>
<feature type="domain" description="Pyruvate kinase barrel" evidence="18">
    <location>
        <begin position="6"/>
        <end position="326"/>
    </location>
</feature>